<dbReference type="GO" id="GO:0005524">
    <property type="term" value="F:ATP binding"/>
    <property type="evidence" value="ECO:0007669"/>
    <property type="project" value="UniProtKB-KW"/>
</dbReference>
<dbReference type="CDD" id="cd17920">
    <property type="entry name" value="DEXHc_RecQ"/>
    <property type="match status" value="1"/>
</dbReference>
<keyword evidence="11" id="KW-0238">DNA-binding</keyword>
<dbReference type="GO" id="GO:0006281">
    <property type="term" value="P:DNA repair"/>
    <property type="evidence" value="ECO:0007669"/>
    <property type="project" value="UniProtKB-KW"/>
</dbReference>
<comment type="cofactor">
    <cofactor evidence="1">
        <name>Mg(2+)</name>
        <dbReference type="ChEBI" id="CHEBI:18420"/>
    </cofactor>
</comment>
<comment type="catalytic activity">
    <reaction evidence="15">
        <text>Couples ATP hydrolysis with the unwinding of duplex DNA by translocating in the 3'-5' direction.</text>
        <dbReference type="EC" id="5.6.2.4"/>
    </reaction>
</comment>
<dbReference type="InterPro" id="IPR014001">
    <property type="entry name" value="Helicase_ATP-bd"/>
</dbReference>
<dbReference type="InterPro" id="IPR004589">
    <property type="entry name" value="DNA_helicase_ATP-dep_RecQ"/>
</dbReference>
<dbReference type="EMBL" id="PDCJ01000001">
    <property type="protein sequence ID" value="PEG31020.1"/>
    <property type="molecule type" value="Genomic_DNA"/>
</dbReference>
<evidence type="ECO:0000259" key="18">
    <source>
        <dbReference type="PROSITE" id="PS51192"/>
    </source>
</evidence>
<dbReference type="Gene3D" id="1.10.150.80">
    <property type="entry name" value="HRDC domain"/>
    <property type="match status" value="2"/>
</dbReference>
<proteinExistence type="inferred from homology"/>
<dbReference type="AlphaFoldDB" id="A0A2A7MHH8"/>
<keyword evidence="9" id="KW-0862">Zinc</keyword>
<evidence type="ECO:0000256" key="8">
    <source>
        <dbReference type="ARBA" id="ARBA00022806"/>
    </source>
</evidence>
<accession>A0A2A7MHH8</accession>
<evidence type="ECO:0000256" key="16">
    <source>
        <dbReference type="NCBIfam" id="TIGR01389"/>
    </source>
</evidence>
<evidence type="ECO:0000256" key="12">
    <source>
        <dbReference type="ARBA" id="ARBA00023172"/>
    </source>
</evidence>
<dbReference type="GO" id="GO:0043590">
    <property type="term" value="C:bacterial nucleoid"/>
    <property type="evidence" value="ECO:0007669"/>
    <property type="project" value="TreeGrafter"/>
</dbReference>
<dbReference type="PANTHER" id="PTHR13710:SF105">
    <property type="entry name" value="ATP-DEPENDENT DNA HELICASE Q1"/>
    <property type="match status" value="1"/>
</dbReference>
<dbReference type="Pfam" id="PF16124">
    <property type="entry name" value="RecQ_Zn_bind"/>
    <property type="match status" value="1"/>
</dbReference>
<evidence type="ECO:0000256" key="13">
    <source>
        <dbReference type="ARBA" id="ARBA00023204"/>
    </source>
</evidence>
<sequence length="815" mass="94073">MNNKALEVLEKYFGYKSFRKGQEQIIAAILKGNDVLGVMPTGGGKSICYQIPALVFEGMTIVISPLISLMKDQVDTLKEMGIDGEYINSTLSESEETEIYNKIKSSQIKILYVAPERLESMEFLSVISECSISQIAIDEAHCISQWGHDFRSSYRKIYGFISLLKERPVVTAFTATASDEVREDIINLLKLNNPKIFITGFDRENLYINIIKGENKNKFLYKYIENNKDVSGIIYAATRKEVEKIYEDLCKRDFNISYYHGGLSDEKRRENQESFIYDRTNIMVATNAFGMGIDKPNIRYVIHYNMPRNIESYYQEIGRAGRDGEKSECILLYSPQDVHIQRYLIENSIENPERKNMQYKKLHQMNDLVFSNDCYRKYLLSYFGEEPNENCNNCSNCLNEGEVVDKTTDAQKVLSCIYRMKTKFGATILVDVLRGSKNKKVLDLKFNELSTYGIMKDYSSEELKTFINTLISHGFISVFEGTYPVLGLNDMSRKVLVGEQKVLFKEIKVSKKLSEDNELFELLRRLRFNLASEHNVPPYVIFGDATLREMASKYPSNREQMLEITGVGGTKYERYGNEFENLIKEYVIDNNIKLENENDKSSDEKIKNHESDILEVQTDIDLYKSLRSIRNDLAKKANTLPQAILSMNTLKEISGRYPKTLDELKDISGIGPKKIESYGEIIINEVNNYILKNNIDAVWQEKKRKKVIIDNETRKVDEIAIDMLKNNIKIDEVSKEIEVSISTILGYVTDYIKEFGENGFNINLNDFYNEEEEETILKAINKVGYEKISLIKKELPDYIKYEAIRAVILKEFFKA</sequence>
<keyword evidence="7" id="KW-0378">Hydrolase</keyword>
<dbReference type="Pfam" id="PF00570">
    <property type="entry name" value="HRDC"/>
    <property type="match status" value="2"/>
</dbReference>
<feature type="domain" description="Helicase C-terminal" evidence="19">
    <location>
        <begin position="216"/>
        <end position="363"/>
    </location>
</feature>
<comment type="similarity">
    <text evidence="3">Belongs to the helicase family. RecQ subfamily.</text>
</comment>
<evidence type="ECO:0000256" key="11">
    <source>
        <dbReference type="ARBA" id="ARBA00023125"/>
    </source>
</evidence>
<evidence type="ECO:0000256" key="15">
    <source>
        <dbReference type="ARBA" id="ARBA00034617"/>
    </source>
</evidence>
<keyword evidence="8 20" id="KW-0347">Helicase</keyword>
<dbReference type="Gene3D" id="1.10.10.10">
    <property type="entry name" value="Winged helix-like DNA-binding domain superfamily/Winged helix DNA-binding domain"/>
    <property type="match status" value="1"/>
</dbReference>
<dbReference type="GO" id="GO:0016787">
    <property type="term" value="F:hydrolase activity"/>
    <property type="evidence" value="ECO:0007669"/>
    <property type="project" value="UniProtKB-KW"/>
</dbReference>
<dbReference type="InterPro" id="IPR006293">
    <property type="entry name" value="DNA_helicase_ATP-dep_RecQ_bac"/>
</dbReference>
<gene>
    <name evidence="20" type="primary">recQ</name>
    <name evidence="20" type="ORF">CQ394_04660</name>
</gene>
<dbReference type="Pfam" id="PF00270">
    <property type="entry name" value="DEAD"/>
    <property type="match status" value="1"/>
</dbReference>
<dbReference type="PANTHER" id="PTHR13710">
    <property type="entry name" value="DNA HELICASE RECQ FAMILY MEMBER"/>
    <property type="match status" value="1"/>
</dbReference>
<evidence type="ECO:0000256" key="7">
    <source>
        <dbReference type="ARBA" id="ARBA00022801"/>
    </source>
</evidence>
<dbReference type="SMART" id="SM00341">
    <property type="entry name" value="HRDC"/>
    <property type="match status" value="2"/>
</dbReference>
<evidence type="ECO:0000256" key="1">
    <source>
        <dbReference type="ARBA" id="ARBA00001946"/>
    </source>
</evidence>
<organism evidence="20 21">
    <name type="scientific">Clostridium neonatale</name>
    <dbReference type="NCBI Taxonomy" id="137838"/>
    <lineage>
        <taxon>Bacteria</taxon>
        <taxon>Bacillati</taxon>
        <taxon>Bacillota</taxon>
        <taxon>Clostridia</taxon>
        <taxon>Eubacteriales</taxon>
        <taxon>Clostridiaceae</taxon>
        <taxon>Clostridium</taxon>
    </lineage>
</organism>
<dbReference type="Pfam" id="PF00271">
    <property type="entry name" value="Helicase_C"/>
    <property type="match status" value="1"/>
</dbReference>
<dbReference type="Pfam" id="PF09382">
    <property type="entry name" value="RQC"/>
    <property type="match status" value="1"/>
</dbReference>
<dbReference type="SUPFAM" id="SSF52540">
    <property type="entry name" value="P-loop containing nucleoside triphosphate hydrolases"/>
    <property type="match status" value="1"/>
</dbReference>
<feature type="domain" description="Helicase ATP-binding" evidence="18">
    <location>
        <begin position="26"/>
        <end position="195"/>
    </location>
</feature>
<dbReference type="SUPFAM" id="SSF46785">
    <property type="entry name" value="Winged helix' DNA-binding domain"/>
    <property type="match status" value="1"/>
</dbReference>
<evidence type="ECO:0000259" key="17">
    <source>
        <dbReference type="PROSITE" id="PS50967"/>
    </source>
</evidence>
<keyword evidence="10" id="KW-0067">ATP-binding</keyword>
<feature type="domain" description="HRDC" evidence="17">
    <location>
        <begin position="513"/>
        <end position="593"/>
    </location>
</feature>
<dbReference type="NCBIfam" id="TIGR01389">
    <property type="entry name" value="recQ"/>
    <property type="match status" value="1"/>
</dbReference>
<dbReference type="InterPro" id="IPR001650">
    <property type="entry name" value="Helicase_C-like"/>
</dbReference>
<dbReference type="Pfam" id="PF14493">
    <property type="entry name" value="HTH_40"/>
    <property type="match status" value="1"/>
</dbReference>
<dbReference type="PROSITE" id="PS51194">
    <property type="entry name" value="HELICASE_CTER"/>
    <property type="match status" value="1"/>
</dbReference>
<keyword evidence="14" id="KW-0413">Isomerase</keyword>
<dbReference type="Gene3D" id="3.40.50.300">
    <property type="entry name" value="P-loop containing nucleotide triphosphate hydrolases"/>
    <property type="match status" value="2"/>
</dbReference>
<dbReference type="GO" id="GO:0006310">
    <property type="term" value="P:DNA recombination"/>
    <property type="evidence" value="ECO:0007669"/>
    <property type="project" value="UniProtKB-UniRule"/>
</dbReference>
<dbReference type="RefSeq" id="WP_058295184.1">
    <property type="nucleotide sequence ID" value="NZ_CAMRXJ010000044.1"/>
</dbReference>
<protein>
    <recommendedName>
        <fullName evidence="16">DNA helicase RecQ</fullName>
        <ecNumber evidence="16">5.6.2.4</ecNumber>
    </recommendedName>
</protein>
<dbReference type="Proteomes" id="UP000220840">
    <property type="component" value="Unassembled WGS sequence"/>
</dbReference>
<evidence type="ECO:0000256" key="14">
    <source>
        <dbReference type="ARBA" id="ARBA00023235"/>
    </source>
</evidence>
<dbReference type="FunFam" id="3.40.50.300:FF:000296">
    <property type="entry name" value="ATP-dependent DNA helicase RecQ"/>
    <property type="match status" value="1"/>
</dbReference>
<dbReference type="InterPro" id="IPR011545">
    <property type="entry name" value="DEAD/DEAH_box_helicase_dom"/>
</dbReference>
<evidence type="ECO:0000259" key="19">
    <source>
        <dbReference type="PROSITE" id="PS51194"/>
    </source>
</evidence>
<dbReference type="InterPro" id="IPR036388">
    <property type="entry name" value="WH-like_DNA-bd_sf"/>
</dbReference>
<dbReference type="InterPro" id="IPR044876">
    <property type="entry name" value="HRDC_dom_sf"/>
</dbReference>
<dbReference type="STRING" id="137838.GCA_001458595_02398"/>
<evidence type="ECO:0000256" key="9">
    <source>
        <dbReference type="ARBA" id="ARBA00022833"/>
    </source>
</evidence>
<dbReference type="GO" id="GO:0003677">
    <property type="term" value="F:DNA binding"/>
    <property type="evidence" value="ECO:0007669"/>
    <property type="project" value="UniProtKB-KW"/>
</dbReference>
<dbReference type="CDD" id="cd18794">
    <property type="entry name" value="SF2_C_RecQ"/>
    <property type="match status" value="1"/>
</dbReference>
<evidence type="ECO:0000256" key="4">
    <source>
        <dbReference type="ARBA" id="ARBA00022723"/>
    </source>
</evidence>
<dbReference type="GO" id="GO:0046872">
    <property type="term" value="F:metal ion binding"/>
    <property type="evidence" value="ECO:0007669"/>
    <property type="project" value="UniProtKB-KW"/>
</dbReference>
<dbReference type="InterPro" id="IPR036390">
    <property type="entry name" value="WH_DNA-bd_sf"/>
</dbReference>
<dbReference type="PROSITE" id="PS51192">
    <property type="entry name" value="HELICASE_ATP_BIND_1"/>
    <property type="match status" value="1"/>
</dbReference>
<keyword evidence="13" id="KW-0234">DNA repair</keyword>
<keyword evidence="6" id="KW-0227">DNA damage</keyword>
<evidence type="ECO:0000313" key="20">
    <source>
        <dbReference type="EMBL" id="PEG31020.1"/>
    </source>
</evidence>
<dbReference type="InterPro" id="IPR029491">
    <property type="entry name" value="Helicase_HTH"/>
</dbReference>
<dbReference type="GO" id="GO:0043138">
    <property type="term" value="F:3'-5' DNA helicase activity"/>
    <property type="evidence" value="ECO:0007669"/>
    <property type="project" value="UniProtKB-EC"/>
</dbReference>
<comment type="cofactor">
    <cofactor evidence="2">
        <name>Zn(2+)</name>
        <dbReference type="ChEBI" id="CHEBI:29105"/>
    </cofactor>
</comment>
<dbReference type="InterPro" id="IPR010997">
    <property type="entry name" value="HRDC-like_sf"/>
</dbReference>
<dbReference type="InterPro" id="IPR032284">
    <property type="entry name" value="RecQ_Zn-bd"/>
</dbReference>
<dbReference type="PROSITE" id="PS50967">
    <property type="entry name" value="HRDC"/>
    <property type="match status" value="2"/>
</dbReference>
<evidence type="ECO:0000256" key="5">
    <source>
        <dbReference type="ARBA" id="ARBA00022741"/>
    </source>
</evidence>
<feature type="domain" description="HRDC" evidence="17">
    <location>
        <begin position="616"/>
        <end position="696"/>
    </location>
</feature>
<dbReference type="SMART" id="SM00490">
    <property type="entry name" value="HELICc"/>
    <property type="match status" value="1"/>
</dbReference>
<keyword evidence="12" id="KW-0233">DNA recombination</keyword>
<evidence type="ECO:0000313" key="21">
    <source>
        <dbReference type="Proteomes" id="UP000220840"/>
    </source>
</evidence>
<evidence type="ECO:0000256" key="10">
    <source>
        <dbReference type="ARBA" id="ARBA00022840"/>
    </source>
</evidence>
<dbReference type="OrthoDB" id="9763310at2"/>
<name>A0A2A7MHH8_9CLOT</name>
<keyword evidence="4" id="KW-0479">Metal-binding</keyword>
<dbReference type="GO" id="GO:0009378">
    <property type="term" value="F:four-way junction helicase activity"/>
    <property type="evidence" value="ECO:0007669"/>
    <property type="project" value="TreeGrafter"/>
</dbReference>
<keyword evidence="5" id="KW-0547">Nucleotide-binding</keyword>
<dbReference type="EC" id="5.6.2.4" evidence="16"/>
<dbReference type="SUPFAM" id="SSF47819">
    <property type="entry name" value="HRDC-like"/>
    <property type="match status" value="2"/>
</dbReference>
<dbReference type="GO" id="GO:0005737">
    <property type="term" value="C:cytoplasm"/>
    <property type="evidence" value="ECO:0007669"/>
    <property type="project" value="TreeGrafter"/>
</dbReference>
<dbReference type="GO" id="GO:0030894">
    <property type="term" value="C:replisome"/>
    <property type="evidence" value="ECO:0007669"/>
    <property type="project" value="TreeGrafter"/>
</dbReference>
<evidence type="ECO:0000256" key="6">
    <source>
        <dbReference type="ARBA" id="ARBA00022763"/>
    </source>
</evidence>
<comment type="caution">
    <text evidence="20">The sequence shown here is derived from an EMBL/GenBank/DDBJ whole genome shotgun (WGS) entry which is preliminary data.</text>
</comment>
<dbReference type="GO" id="GO:0006260">
    <property type="term" value="P:DNA replication"/>
    <property type="evidence" value="ECO:0007669"/>
    <property type="project" value="InterPro"/>
</dbReference>
<dbReference type="InterPro" id="IPR027417">
    <property type="entry name" value="P-loop_NTPase"/>
</dbReference>
<dbReference type="SMART" id="SM00956">
    <property type="entry name" value="RQC"/>
    <property type="match status" value="1"/>
</dbReference>
<keyword evidence="21" id="KW-1185">Reference proteome</keyword>
<dbReference type="NCBIfam" id="TIGR00614">
    <property type="entry name" value="recQ_fam"/>
    <property type="match status" value="1"/>
</dbReference>
<dbReference type="SMART" id="SM00487">
    <property type="entry name" value="DEXDc"/>
    <property type="match status" value="1"/>
</dbReference>
<dbReference type="InterPro" id="IPR002121">
    <property type="entry name" value="HRDC_dom"/>
</dbReference>
<evidence type="ECO:0000256" key="2">
    <source>
        <dbReference type="ARBA" id="ARBA00001947"/>
    </source>
</evidence>
<dbReference type="InterPro" id="IPR018982">
    <property type="entry name" value="RQC_domain"/>
</dbReference>
<dbReference type="GO" id="GO:0009432">
    <property type="term" value="P:SOS response"/>
    <property type="evidence" value="ECO:0007669"/>
    <property type="project" value="UniProtKB-UniRule"/>
</dbReference>
<evidence type="ECO:0000256" key="3">
    <source>
        <dbReference type="ARBA" id="ARBA00005446"/>
    </source>
</evidence>
<reference evidence="20 21" key="1">
    <citation type="submission" date="2017-10" db="EMBL/GenBank/DDBJ databases">
        <title>Effective Description of Clostridium neonatale sp. nov. linked to necrotizing enterocolitis in neonates and a clarification of species assignable to the genus Clostridium (Prazmowski 1880) emend. Lawson and Rainey 2016.</title>
        <authorList>
            <person name="Bernard K."/>
            <person name="Burdz T."/>
            <person name="Wiebe D."/>
            <person name="Balcewich B."/>
            <person name="Alfa M."/>
            <person name="Bernier A.-M."/>
        </authorList>
    </citation>
    <scope>NUCLEOTIDE SEQUENCE [LARGE SCALE GENOMIC DNA]</scope>
    <source>
        <strain evidence="20 21">LCDC99A005</strain>
    </source>
</reference>